<proteinExistence type="predicted"/>
<organism evidence="3 4">
    <name type="scientific">Rhodocytophaga rosea</name>
    <dbReference type="NCBI Taxonomy" id="2704465"/>
    <lineage>
        <taxon>Bacteria</taxon>
        <taxon>Pseudomonadati</taxon>
        <taxon>Bacteroidota</taxon>
        <taxon>Cytophagia</taxon>
        <taxon>Cytophagales</taxon>
        <taxon>Rhodocytophagaceae</taxon>
        <taxon>Rhodocytophaga</taxon>
    </lineage>
</organism>
<dbReference type="GO" id="GO:0016020">
    <property type="term" value="C:membrane"/>
    <property type="evidence" value="ECO:0007669"/>
    <property type="project" value="InterPro"/>
</dbReference>
<feature type="domain" description="Signal transduction histidine kinase internal region" evidence="2">
    <location>
        <begin position="162"/>
        <end position="239"/>
    </location>
</feature>
<feature type="transmembrane region" description="Helical" evidence="1">
    <location>
        <begin position="87"/>
        <end position="110"/>
    </location>
</feature>
<dbReference type="GO" id="GO:0000155">
    <property type="term" value="F:phosphorelay sensor kinase activity"/>
    <property type="evidence" value="ECO:0007669"/>
    <property type="project" value="InterPro"/>
</dbReference>
<dbReference type="AlphaFoldDB" id="A0A6C0GLV2"/>
<keyword evidence="1" id="KW-1133">Transmembrane helix</keyword>
<evidence type="ECO:0000256" key="1">
    <source>
        <dbReference type="SAM" id="Phobius"/>
    </source>
</evidence>
<feature type="transmembrane region" description="Helical" evidence="1">
    <location>
        <begin position="12"/>
        <end position="34"/>
    </location>
</feature>
<dbReference type="PANTHER" id="PTHR34220">
    <property type="entry name" value="SENSOR HISTIDINE KINASE YPDA"/>
    <property type="match status" value="1"/>
</dbReference>
<dbReference type="RefSeq" id="WP_162445003.1">
    <property type="nucleotide sequence ID" value="NZ_CP048222.1"/>
</dbReference>
<evidence type="ECO:0000313" key="3">
    <source>
        <dbReference type="EMBL" id="QHT69008.1"/>
    </source>
</evidence>
<feature type="transmembrane region" description="Helical" evidence="1">
    <location>
        <begin position="46"/>
        <end position="67"/>
    </location>
</feature>
<keyword evidence="4" id="KW-1185">Reference proteome</keyword>
<dbReference type="InterPro" id="IPR010559">
    <property type="entry name" value="Sig_transdc_His_kin_internal"/>
</dbReference>
<dbReference type="EMBL" id="CP048222">
    <property type="protein sequence ID" value="QHT69008.1"/>
    <property type="molecule type" value="Genomic_DNA"/>
</dbReference>
<keyword evidence="1" id="KW-0812">Transmembrane</keyword>
<dbReference type="InterPro" id="IPR050640">
    <property type="entry name" value="Bact_2-comp_sensor_kinase"/>
</dbReference>
<dbReference type="KEGG" id="rhoz:GXP67_21325"/>
<reference evidence="3 4" key="1">
    <citation type="submission" date="2020-01" db="EMBL/GenBank/DDBJ databases">
        <authorList>
            <person name="Kim M.K."/>
        </authorList>
    </citation>
    <scope>NUCLEOTIDE SEQUENCE [LARGE SCALE GENOMIC DNA]</scope>
    <source>
        <strain evidence="3 4">172606-1</strain>
    </source>
</reference>
<evidence type="ECO:0000259" key="2">
    <source>
        <dbReference type="Pfam" id="PF06580"/>
    </source>
</evidence>
<dbReference type="Proteomes" id="UP000480178">
    <property type="component" value="Chromosome"/>
</dbReference>
<dbReference type="PANTHER" id="PTHR34220:SF7">
    <property type="entry name" value="SENSOR HISTIDINE KINASE YPDA"/>
    <property type="match status" value="1"/>
</dbReference>
<gene>
    <name evidence="3" type="ORF">GXP67_21325</name>
</gene>
<name>A0A6C0GLV2_9BACT</name>
<evidence type="ECO:0000313" key="4">
    <source>
        <dbReference type="Proteomes" id="UP000480178"/>
    </source>
</evidence>
<accession>A0A6C0GLV2</accession>
<keyword evidence="1" id="KW-0472">Membrane</keyword>
<protein>
    <recommendedName>
        <fullName evidence="2">Signal transduction histidine kinase internal region domain-containing protein</fullName>
    </recommendedName>
</protein>
<sequence length="360" mass="41818">MKRLFIHSPLFRIVCPLVYGVVVYLLVLLVFDTISQLSENFFSQEVLLCIILTYLLSESLRLMIILLDKYYPLEKNVRARIALQVGVNLLCTLLVISGGVAIYFVFILKYSSFSAELLTLNSIYVITSLFYTMLYLSVYYLNRHNKTTLQKEKALRQRMESQLQQLTKEVNPELLYNSLETLIVLTHQDACQAEQFIDRLSLVYRYYLDQKYKELTVLQHEIEAVQHLVYVYNKRHEEAIHFHVNLTVEESALLIIPGTLLELIENAILTTMISSNNPLEIDAYTESDCFVLAYQRRDKLMPRAYQSRSIEEMIQAYTFFTDRPLLCQSSEEESVIKIPLLQTQPDQTVISAHKANLLAI</sequence>
<dbReference type="Pfam" id="PF06580">
    <property type="entry name" value="His_kinase"/>
    <property type="match status" value="1"/>
</dbReference>
<feature type="transmembrane region" description="Helical" evidence="1">
    <location>
        <begin position="122"/>
        <end position="141"/>
    </location>
</feature>